<evidence type="ECO:0000259" key="9">
    <source>
        <dbReference type="PROSITE" id="PS51363"/>
    </source>
</evidence>
<keyword evidence="6" id="KW-0648">Protein biosynthesis</keyword>
<dbReference type="SMART" id="SM00543">
    <property type="entry name" value="MIF4G"/>
    <property type="match status" value="1"/>
</dbReference>
<feature type="compositionally biased region" description="Polar residues" evidence="8">
    <location>
        <begin position="566"/>
        <end position="577"/>
    </location>
</feature>
<feature type="domain" description="MI" evidence="10">
    <location>
        <begin position="1419"/>
        <end position="1541"/>
    </location>
</feature>
<feature type="compositionally biased region" description="Basic and acidic residues" evidence="8">
    <location>
        <begin position="1131"/>
        <end position="1143"/>
    </location>
</feature>
<feature type="coiled-coil region" evidence="7">
    <location>
        <begin position="966"/>
        <end position="999"/>
    </location>
</feature>
<comment type="similarity">
    <text evidence="1">Belongs to the eukaryotic initiation factor 4G family.</text>
</comment>
<feature type="region of interest" description="Disordered" evidence="8">
    <location>
        <begin position="1"/>
        <end position="96"/>
    </location>
</feature>
<dbReference type="CDD" id="cd11559">
    <property type="entry name" value="W2_eIF4G1_like"/>
    <property type="match status" value="1"/>
</dbReference>
<feature type="compositionally biased region" description="Low complexity" evidence="8">
    <location>
        <begin position="1252"/>
        <end position="1264"/>
    </location>
</feature>
<feature type="compositionally biased region" description="Basic and acidic residues" evidence="8">
    <location>
        <begin position="632"/>
        <end position="641"/>
    </location>
</feature>
<feature type="region of interest" description="Disordered" evidence="8">
    <location>
        <begin position="1121"/>
        <end position="1195"/>
    </location>
</feature>
<feature type="compositionally biased region" description="Basic and acidic residues" evidence="8">
    <location>
        <begin position="1265"/>
        <end position="1307"/>
    </location>
</feature>
<feature type="compositionally biased region" description="Basic and acidic residues" evidence="8">
    <location>
        <begin position="1317"/>
        <end position="1330"/>
    </location>
</feature>
<dbReference type="GO" id="GO:0016281">
    <property type="term" value="C:eukaryotic translation initiation factor 4F complex"/>
    <property type="evidence" value="ECO:0007669"/>
    <property type="project" value="TreeGrafter"/>
</dbReference>
<feature type="compositionally biased region" description="Basic and acidic residues" evidence="8">
    <location>
        <begin position="1345"/>
        <end position="1402"/>
    </location>
</feature>
<feature type="compositionally biased region" description="Basic and acidic residues" evidence="8">
    <location>
        <begin position="687"/>
        <end position="700"/>
    </location>
</feature>
<evidence type="ECO:0000256" key="2">
    <source>
        <dbReference type="ARBA" id="ARBA00022540"/>
    </source>
</evidence>
<evidence type="ECO:0000256" key="5">
    <source>
        <dbReference type="ARBA" id="ARBA00022884"/>
    </source>
</evidence>
<dbReference type="SUPFAM" id="SSF48371">
    <property type="entry name" value="ARM repeat"/>
    <property type="match status" value="3"/>
</dbReference>
<feature type="compositionally biased region" description="Polar residues" evidence="8">
    <location>
        <begin position="612"/>
        <end position="623"/>
    </location>
</feature>
<dbReference type="GO" id="GO:0003743">
    <property type="term" value="F:translation initiation factor activity"/>
    <property type="evidence" value="ECO:0007669"/>
    <property type="project" value="UniProtKB-KW"/>
</dbReference>
<dbReference type="InterPro" id="IPR016024">
    <property type="entry name" value="ARM-type_fold"/>
</dbReference>
<keyword evidence="3" id="KW-0597">Phosphoprotein</keyword>
<dbReference type="SMART" id="SM00515">
    <property type="entry name" value="eIF5C"/>
    <property type="match status" value="1"/>
</dbReference>
<dbReference type="EMBL" id="OY660877">
    <property type="protein sequence ID" value="CAJ1072259.1"/>
    <property type="molecule type" value="Genomic_DNA"/>
</dbReference>
<dbReference type="PANTHER" id="PTHR23253:SF10">
    <property type="entry name" value="EUKARYOTIC TRANSLATION INITIATION FACTOR 4 GAMMA 1"/>
    <property type="match status" value="1"/>
</dbReference>
<reference evidence="11" key="1">
    <citation type="submission" date="2023-08" db="EMBL/GenBank/DDBJ databases">
        <authorList>
            <person name="Alioto T."/>
            <person name="Alioto T."/>
            <person name="Gomez Garrido J."/>
        </authorList>
    </citation>
    <scope>NUCLEOTIDE SEQUENCE</scope>
</reference>
<feature type="compositionally biased region" description="Gly residues" evidence="8">
    <location>
        <begin position="1144"/>
        <end position="1162"/>
    </location>
</feature>
<feature type="region of interest" description="Disordered" evidence="8">
    <location>
        <begin position="169"/>
        <end position="195"/>
    </location>
</feature>
<dbReference type="SMART" id="SM00544">
    <property type="entry name" value="MA3"/>
    <property type="match status" value="1"/>
</dbReference>
<evidence type="ECO:0000256" key="6">
    <source>
        <dbReference type="ARBA" id="ARBA00022917"/>
    </source>
</evidence>
<protein>
    <submittedName>
        <fullName evidence="11">Eukaryotic translation initiation factor 4 gamma 1a isoform X3</fullName>
    </submittedName>
</protein>
<keyword evidence="5" id="KW-0694">RNA-binding</keyword>
<evidence type="ECO:0000313" key="11">
    <source>
        <dbReference type="EMBL" id="CAJ1072259.1"/>
    </source>
</evidence>
<feature type="region of interest" description="Disordered" evidence="8">
    <location>
        <begin position="762"/>
        <end position="860"/>
    </location>
</feature>
<evidence type="ECO:0000313" key="12">
    <source>
        <dbReference type="Proteomes" id="UP001178508"/>
    </source>
</evidence>
<feature type="compositionally biased region" description="Gly residues" evidence="8">
    <location>
        <begin position="1216"/>
        <end position="1230"/>
    </location>
</feature>
<feature type="compositionally biased region" description="Basic and acidic residues" evidence="8">
    <location>
        <begin position="170"/>
        <end position="186"/>
    </location>
</feature>
<feature type="compositionally biased region" description="Pro residues" evidence="8">
    <location>
        <begin position="40"/>
        <end position="50"/>
    </location>
</feature>
<feature type="compositionally biased region" description="Polar residues" evidence="8">
    <location>
        <begin position="291"/>
        <end position="305"/>
    </location>
</feature>
<evidence type="ECO:0000259" key="10">
    <source>
        <dbReference type="PROSITE" id="PS51366"/>
    </source>
</evidence>
<dbReference type="FunFam" id="1.25.40.180:FF:000002">
    <property type="entry name" value="Eukaryotic translation initiation factor 4 gamma, 3, putative"/>
    <property type="match status" value="1"/>
</dbReference>
<keyword evidence="2 11" id="KW-0396">Initiation factor</keyword>
<evidence type="ECO:0000256" key="3">
    <source>
        <dbReference type="ARBA" id="ARBA00022553"/>
    </source>
</evidence>
<evidence type="ECO:0000256" key="8">
    <source>
        <dbReference type="SAM" id="MobiDB-lite"/>
    </source>
</evidence>
<sequence length="1780" mass="196169">MNKPPQPITGPTSVPNPAPSPGLTQAAYGPGQPPSLVFATPPPQMNPAPQPRQFAAGPRTLHQQGGYRALQSYYQNRPAMAPSAPRVQTSSGPRPVGPAHVYPTGSQMMMLSQQQLSFAGSPQGYFIPPGQYRAPYMPPTQQYPVTSGTAGFFPGTSPAEYPGYEPSLAARERRGGGGRGGGRENGRLSLHGAPLTSQRYPAGAYYPAQPQYPASVQPAPVMINPAQQQQQAPPPQQAPAQSQGPPKRERKPIRIRDPNQGGRDITEEIMSGGRSTTTPTPPQASAADGSPAQTNGEVIQPVTTITRRDESLEPPSNADTPPPPATENTDLMMEETDTQISPPAELASQTEAPAAPTEVPPPETKDQESSSVPPPAAASPTAPAEEVNKVDTKVSDTVDAPVVPPEPLAAQEAPAKMEAPQASPAPAEKASETEAEKTEEVKKLEKEEQVVSVEEEPAVEVEATATPVVEENKETVTKTTTEVSQPPPCEEEPVAPPIQSEAPSPAPASEPSPAPEPAPEPEPEPKVEPAPAEKTEPLLSNGLPQDAEELSEDLAFSDTKPLDKPNASQSQEPTPSAKTAAPAQEVVEVEEKEKKEEEVKEKSEDAPPTPVLTEQSTTMQAATSVPKKRKNMKEFNKKEAIGDLLDAFTEEQDTKPASEPSSTQPDPVPVAPAEPPAEVADETWEEKEDKQNAEPEKPKATSEPSGQKYQYKEEQWKPIDPEEKKRYDREFLLGFQFIGASMHKPEGLPLISDVVLDKANKTPLRPVDPTRIMNVGPDFTPSYLGNLGSRSVGGPRGPPPGPRRSQQGQRKEPRKIISSMSLSDDVQLNKAEKAWKPTGKKSTRTRAPEEEDDVDNPEHNKTKELFKRLRSILNKLTPQKFQELMKQVQELTIDTEERLKGAIDLIFEKAILEPNFSVAYANMCRCLMGLKVPTTDKPGQTVNFRKLLLNRCQKEFEKDQDDDEIFEKKQKEMEAAKEEDERERLRVELEEAKDKARRRSLGNIKFIGELFKLKMLTEAIMHDCVVKLLKNHDEESLECLCRLLSTIGKDLDFEKAKPRMDQYFNQMDKIIKERKTSSRIRFMLQDVLDLRKNNWVPRRGDQGPKTIDQIHKEAELEEHREQIKVQQQLMSKKEGGGGERGERGGGGGGGGGRMGGGMGGRGPHTPGGRNSQPQDEGWNTVPISKNRPIDTTRLSKITKPGALDFNNQLLAPGGKGMWGSWGKGSSGGTGAKPASGEQDSGRPATSTLNRFSALQQSGSLLSSSDSDRRVPQRSSSSRERGGDRDRGDRDRDRYERFEGREGRDDRSAQNQITKRSFSRESQERGGRGGDSRASNEPVRRVASMTDDRDRGSRDRGSKDRGSRDRGSRDRGSRDRGSKDQGSKDRGSRDRGLSKDLAAKRESAPTPPPTLQKSSMTEEEVEKKSKAIIEEYLHINDLKEALQCVAELNSVPLLFVFVRNGVESTLERSTIAREHVGLLLHQLVKAGTLPPAQYYKGLEETLEAAEDTAIDIPHIWLYLAELITPMLHEGGIPMGSLFREIAKPLVPLGKAGVLLVQILKLLCKGMTPKKVGAMWTEAGLNWTEFLPEDEDVNKFVTEQKVEFTTGEETESKEEGKKKALSGEELSKQLDRLLQDKANNQRIRDWVEANLDEQQSTSNQFVRALMTSVCQSAIICDNPYRVDARQISQRASLLQRYLYDEQKELQALYALQALMVHMEQPANLLRMFFDALYDEDVIKEEAFYKWESSKDPAEQTGKGVALKSVTAFFTWLREAEEESDKE</sequence>
<keyword evidence="12" id="KW-1185">Reference proteome</keyword>
<feature type="compositionally biased region" description="Low complexity" evidence="8">
    <location>
        <begin position="408"/>
        <end position="428"/>
    </location>
</feature>
<feature type="compositionally biased region" description="Pro residues" evidence="8">
    <location>
        <begin position="1"/>
        <end position="20"/>
    </location>
</feature>
<accession>A0AAV1GGQ1</accession>
<dbReference type="GO" id="GO:0006417">
    <property type="term" value="P:regulation of translation"/>
    <property type="evidence" value="ECO:0007669"/>
    <property type="project" value="UniProtKB-KW"/>
</dbReference>
<dbReference type="FunFam" id="1.25.40.180:FF:000003">
    <property type="entry name" value="Putative eukaryotic translation initiation factor 4 gamma 1"/>
    <property type="match status" value="1"/>
</dbReference>
<dbReference type="PROSITE" id="PS51366">
    <property type="entry name" value="MI"/>
    <property type="match status" value="1"/>
</dbReference>
<organism evidence="11 12">
    <name type="scientific">Xyrichtys novacula</name>
    <name type="common">Pearly razorfish</name>
    <name type="synonym">Hemipteronotus novacula</name>
    <dbReference type="NCBI Taxonomy" id="13765"/>
    <lineage>
        <taxon>Eukaryota</taxon>
        <taxon>Metazoa</taxon>
        <taxon>Chordata</taxon>
        <taxon>Craniata</taxon>
        <taxon>Vertebrata</taxon>
        <taxon>Euteleostomi</taxon>
        <taxon>Actinopterygii</taxon>
        <taxon>Neopterygii</taxon>
        <taxon>Teleostei</taxon>
        <taxon>Neoteleostei</taxon>
        <taxon>Acanthomorphata</taxon>
        <taxon>Eupercaria</taxon>
        <taxon>Labriformes</taxon>
        <taxon>Labridae</taxon>
        <taxon>Xyrichtys</taxon>
    </lineage>
</organism>
<dbReference type="PROSITE" id="PS51363">
    <property type="entry name" value="W2"/>
    <property type="match status" value="1"/>
</dbReference>
<dbReference type="InterPro" id="IPR003891">
    <property type="entry name" value="Initiation_fac_eIF4g_MI"/>
</dbReference>
<evidence type="ECO:0000256" key="4">
    <source>
        <dbReference type="ARBA" id="ARBA00022845"/>
    </source>
</evidence>
<evidence type="ECO:0000256" key="7">
    <source>
        <dbReference type="SAM" id="Coils"/>
    </source>
</evidence>
<feature type="region of interest" description="Disordered" evidence="8">
    <location>
        <begin position="1216"/>
        <end position="1418"/>
    </location>
</feature>
<dbReference type="FunFam" id="1.25.40.180:FF:000001">
    <property type="entry name" value="Eukaryotic translation initiation factor 4 gamma, 3, putative"/>
    <property type="match status" value="1"/>
</dbReference>
<feature type="compositionally biased region" description="Basic and acidic residues" evidence="8">
    <location>
        <begin position="386"/>
        <end position="396"/>
    </location>
</feature>
<dbReference type="InterPro" id="IPR003890">
    <property type="entry name" value="MIF4G-like_typ-3"/>
</dbReference>
<keyword evidence="7" id="KW-0175">Coiled coil</keyword>
<dbReference type="Pfam" id="PF02847">
    <property type="entry name" value="MA3"/>
    <property type="match status" value="1"/>
</dbReference>
<name>A0AAV1GGQ1_XYRNO</name>
<feature type="compositionally biased region" description="Pro residues" evidence="8">
    <location>
        <begin position="504"/>
        <end position="520"/>
    </location>
</feature>
<dbReference type="Pfam" id="PF02854">
    <property type="entry name" value="MIF4G"/>
    <property type="match status" value="1"/>
</dbReference>
<dbReference type="Proteomes" id="UP001178508">
    <property type="component" value="Chromosome 14"/>
</dbReference>
<dbReference type="PANTHER" id="PTHR23253">
    <property type="entry name" value="EUKARYOTIC TRANSLATION INITIATION FACTOR 4 GAMMA"/>
    <property type="match status" value="1"/>
</dbReference>
<feature type="region of interest" description="Disordered" evidence="8">
    <location>
        <begin position="226"/>
        <end position="723"/>
    </location>
</feature>
<feature type="compositionally biased region" description="Basic and acidic residues" evidence="8">
    <location>
        <begin position="523"/>
        <end position="536"/>
    </location>
</feature>
<feature type="compositionally biased region" description="Basic and acidic residues" evidence="8">
    <location>
        <begin position="429"/>
        <end position="449"/>
    </location>
</feature>
<feature type="compositionally biased region" description="Basic and acidic residues" evidence="8">
    <location>
        <begin position="589"/>
        <end position="605"/>
    </location>
</feature>
<proteinExistence type="inferred from homology"/>
<dbReference type="GO" id="GO:0003729">
    <property type="term" value="F:mRNA binding"/>
    <property type="evidence" value="ECO:0007669"/>
    <property type="project" value="TreeGrafter"/>
</dbReference>
<feature type="compositionally biased region" description="Pro residues" evidence="8">
    <location>
        <begin position="666"/>
        <end position="675"/>
    </location>
</feature>
<gene>
    <name evidence="11" type="ORF">XNOV1_A003102</name>
</gene>
<feature type="compositionally biased region" description="Basic and acidic residues" evidence="8">
    <location>
        <begin position="710"/>
        <end position="723"/>
    </location>
</feature>
<keyword evidence="4" id="KW-0810">Translation regulation</keyword>
<dbReference type="InterPro" id="IPR003307">
    <property type="entry name" value="W2_domain"/>
</dbReference>
<dbReference type="Pfam" id="PF02020">
    <property type="entry name" value="W2"/>
    <property type="match status" value="1"/>
</dbReference>
<dbReference type="Gene3D" id="1.25.40.180">
    <property type="match status" value="3"/>
</dbReference>
<feature type="compositionally biased region" description="Low complexity" evidence="8">
    <location>
        <begin position="460"/>
        <end position="469"/>
    </location>
</feature>
<feature type="domain" description="W2" evidence="9">
    <location>
        <begin position="1609"/>
        <end position="1780"/>
    </location>
</feature>
<evidence type="ECO:0000256" key="1">
    <source>
        <dbReference type="ARBA" id="ARBA00005775"/>
    </source>
</evidence>